<protein>
    <submittedName>
        <fullName evidence="1">Uncharacterized protein</fullName>
    </submittedName>
</protein>
<feature type="non-terminal residue" evidence="1">
    <location>
        <position position="104"/>
    </location>
</feature>
<reference evidence="1" key="1">
    <citation type="submission" date="2021-06" db="EMBL/GenBank/DDBJ databases">
        <title>Parelaphostrongylus tenuis whole genome reference sequence.</title>
        <authorList>
            <person name="Garwood T.J."/>
            <person name="Larsen P.A."/>
            <person name="Fountain-Jones N.M."/>
            <person name="Garbe J.R."/>
            <person name="Macchietto M.G."/>
            <person name="Kania S.A."/>
            <person name="Gerhold R.W."/>
            <person name="Richards J.E."/>
            <person name="Wolf T.M."/>
        </authorList>
    </citation>
    <scope>NUCLEOTIDE SEQUENCE</scope>
    <source>
        <strain evidence="1">MNPRO001-30</strain>
        <tissue evidence="1">Meninges</tissue>
    </source>
</reference>
<comment type="caution">
    <text evidence="1">The sequence shown here is derived from an EMBL/GenBank/DDBJ whole genome shotgun (WGS) entry which is preliminary data.</text>
</comment>
<dbReference type="Proteomes" id="UP001196413">
    <property type="component" value="Unassembled WGS sequence"/>
</dbReference>
<name>A0AAD5NCI5_PARTN</name>
<organism evidence="1 2">
    <name type="scientific">Parelaphostrongylus tenuis</name>
    <name type="common">Meningeal worm</name>
    <dbReference type="NCBI Taxonomy" id="148309"/>
    <lineage>
        <taxon>Eukaryota</taxon>
        <taxon>Metazoa</taxon>
        <taxon>Ecdysozoa</taxon>
        <taxon>Nematoda</taxon>
        <taxon>Chromadorea</taxon>
        <taxon>Rhabditida</taxon>
        <taxon>Rhabditina</taxon>
        <taxon>Rhabditomorpha</taxon>
        <taxon>Strongyloidea</taxon>
        <taxon>Metastrongylidae</taxon>
        <taxon>Parelaphostrongylus</taxon>
    </lineage>
</organism>
<evidence type="ECO:0000313" key="2">
    <source>
        <dbReference type="Proteomes" id="UP001196413"/>
    </source>
</evidence>
<accession>A0AAD5NCI5</accession>
<evidence type="ECO:0000313" key="1">
    <source>
        <dbReference type="EMBL" id="KAJ1363959.1"/>
    </source>
</evidence>
<keyword evidence="2" id="KW-1185">Reference proteome</keyword>
<sequence length="104" mass="11395">MPPGQAGTRNFVVTGFSLPVSHGFTLNHQLSLLRAPGIQTSKNLAQTYALRLVTQTIVDVLRQEGHNALLLDPVISLILDQLSVSITYEPLECKEVEKRSENGV</sequence>
<dbReference type="EMBL" id="JAHQIW010004836">
    <property type="protein sequence ID" value="KAJ1363959.1"/>
    <property type="molecule type" value="Genomic_DNA"/>
</dbReference>
<proteinExistence type="predicted"/>
<gene>
    <name evidence="1" type="ORF">KIN20_023929</name>
</gene>
<dbReference type="AlphaFoldDB" id="A0AAD5NCI5"/>